<reference evidence="3" key="1">
    <citation type="submission" date="2016-10" db="EMBL/GenBank/DDBJ databases">
        <authorList>
            <person name="Varghese N."/>
            <person name="Submissions S."/>
        </authorList>
    </citation>
    <scope>NUCLEOTIDE SEQUENCE [LARGE SCALE GENOMIC DNA]</scope>
    <source>
        <strain evidence="3">DSM 22427</strain>
    </source>
</reference>
<dbReference type="AlphaFoldDB" id="A0A1I6RG33"/>
<evidence type="ECO:0000256" key="1">
    <source>
        <dbReference type="SAM" id="MobiDB-lite"/>
    </source>
</evidence>
<keyword evidence="3" id="KW-1185">Reference proteome</keyword>
<accession>A0A1I6RG33</accession>
<dbReference type="OrthoDB" id="206311at2157"/>
<protein>
    <submittedName>
        <fullName evidence="2">Uncharacterized protein</fullName>
    </submittedName>
</protein>
<organism evidence="2 3">
    <name type="scientific">Halostagnicola kamekurae</name>
    <dbReference type="NCBI Taxonomy" id="619731"/>
    <lineage>
        <taxon>Archaea</taxon>
        <taxon>Methanobacteriati</taxon>
        <taxon>Methanobacteriota</taxon>
        <taxon>Stenosarchaea group</taxon>
        <taxon>Halobacteria</taxon>
        <taxon>Halobacteriales</taxon>
        <taxon>Natrialbaceae</taxon>
        <taxon>Halostagnicola</taxon>
    </lineage>
</organism>
<dbReference type="Proteomes" id="UP000199199">
    <property type="component" value="Unassembled WGS sequence"/>
</dbReference>
<evidence type="ECO:0000313" key="2">
    <source>
        <dbReference type="EMBL" id="SFS63614.1"/>
    </source>
</evidence>
<dbReference type="RefSeq" id="WP_175507129.1">
    <property type="nucleotide sequence ID" value="NZ_FOZS01000002.1"/>
</dbReference>
<evidence type="ECO:0000313" key="3">
    <source>
        <dbReference type="Proteomes" id="UP000199199"/>
    </source>
</evidence>
<proteinExistence type="predicted"/>
<gene>
    <name evidence="2" type="ORF">SAMN04488556_1767</name>
</gene>
<feature type="region of interest" description="Disordered" evidence="1">
    <location>
        <begin position="130"/>
        <end position="154"/>
    </location>
</feature>
<name>A0A1I6RG33_9EURY</name>
<dbReference type="EMBL" id="FOZS01000002">
    <property type="protein sequence ID" value="SFS63614.1"/>
    <property type="molecule type" value="Genomic_DNA"/>
</dbReference>
<sequence length="154" mass="17321">MASYNCLYPEPVVMDGDGLEWGPIQWADEGTFEDADYPKPAENERRFYTIAIRRGWAENTDVASIAVLGVTRDLEIGLETRYRATSEDWTLCDRDGVPPSVCKRPPADSTIPTARKDKFRQVLKRAHDFENSAVDARHEGTSEVRADGGIRESE</sequence>